<name>A0ABT1PD76_9ACTN</name>
<dbReference type="InterPro" id="IPR050397">
    <property type="entry name" value="Env_Response_Regulators"/>
</dbReference>
<dbReference type="RefSeq" id="WP_255928326.1">
    <property type="nucleotide sequence ID" value="NZ_JANFNH010000014.1"/>
</dbReference>
<evidence type="ECO:0000259" key="4">
    <source>
        <dbReference type="PROSITE" id="PS50042"/>
    </source>
</evidence>
<reference evidence="6 7" key="1">
    <citation type="submission" date="2022-06" db="EMBL/GenBank/DDBJ databases">
        <title>Draft genome sequence of type strain Streptomyces rubrisoli DSM 42083.</title>
        <authorList>
            <person name="Duangmal K."/>
            <person name="Klaysubun C."/>
        </authorList>
    </citation>
    <scope>NUCLEOTIDE SEQUENCE [LARGE SCALE GENOMIC DNA]</scope>
    <source>
        <strain evidence="6 7">DSM 42083</strain>
    </source>
</reference>
<keyword evidence="2" id="KW-0238">DNA-binding</keyword>
<protein>
    <submittedName>
        <fullName evidence="6">Crp/Fnr family transcriptional regulator</fullName>
    </submittedName>
</protein>
<dbReference type="PANTHER" id="PTHR24567:SF68">
    <property type="entry name" value="DNA-BINDING TRANSCRIPTIONAL DUAL REGULATOR CRP"/>
    <property type="match status" value="1"/>
</dbReference>
<proteinExistence type="predicted"/>
<dbReference type="InterPro" id="IPR000595">
    <property type="entry name" value="cNMP-bd_dom"/>
</dbReference>
<dbReference type="SUPFAM" id="SSF46785">
    <property type="entry name" value="Winged helix' DNA-binding domain"/>
    <property type="match status" value="1"/>
</dbReference>
<dbReference type="InterPro" id="IPR014710">
    <property type="entry name" value="RmlC-like_jellyroll"/>
</dbReference>
<organism evidence="6 7">
    <name type="scientific">Streptantibioticus rubrisoli</name>
    <dbReference type="NCBI Taxonomy" id="1387313"/>
    <lineage>
        <taxon>Bacteria</taxon>
        <taxon>Bacillati</taxon>
        <taxon>Actinomycetota</taxon>
        <taxon>Actinomycetes</taxon>
        <taxon>Kitasatosporales</taxon>
        <taxon>Streptomycetaceae</taxon>
        <taxon>Streptantibioticus</taxon>
    </lineage>
</organism>
<comment type="caution">
    <text evidence="6">The sequence shown here is derived from an EMBL/GenBank/DDBJ whole genome shotgun (WGS) entry which is preliminary data.</text>
</comment>
<evidence type="ECO:0000256" key="2">
    <source>
        <dbReference type="ARBA" id="ARBA00023125"/>
    </source>
</evidence>
<feature type="domain" description="Cyclic nucleotide-binding" evidence="4">
    <location>
        <begin position="23"/>
        <end position="134"/>
    </location>
</feature>
<keyword evidence="7" id="KW-1185">Reference proteome</keyword>
<dbReference type="Pfam" id="PF00027">
    <property type="entry name" value="cNMP_binding"/>
    <property type="match status" value="1"/>
</dbReference>
<sequence>MTTALHRPSRIPAPSDPWPASSVLGALSPGARERFITLGRLVHFHGGERLLREGELGTEVYLLLKGWFKVLAVMDDAREALLAVRAGGDIVGELACFDAQPRSATVLAVGPGAARLISRQEFLGFLGAEDEVTQAVMRAVGGKLRWATRRRQDFGGSGVQTRVARVLAELARSYGRQDGSSIAISVSLSQPELATLVGSSEPSVHRVLRSLRQRRIIETGYRRILIRDVPGLGRIAGADLTALISTSPPAPATLPPR</sequence>
<dbReference type="InterPro" id="IPR036390">
    <property type="entry name" value="WH_DNA-bd_sf"/>
</dbReference>
<accession>A0ABT1PD76</accession>
<keyword evidence="1" id="KW-0805">Transcription regulation</keyword>
<dbReference type="Proteomes" id="UP001206206">
    <property type="component" value="Unassembled WGS sequence"/>
</dbReference>
<dbReference type="InterPro" id="IPR018490">
    <property type="entry name" value="cNMP-bd_dom_sf"/>
</dbReference>
<evidence type="ECO:0000313" key="6">
    <source>
        <dbReference type="EMBL" id="MCQ4043328.1"/>
    </source>
</evidence>
<feature type="domain" description="HTH crp-type" evidence="5">
    <location>
        <begin position="157"/>
        <end position="230"/>
    </location>
</feature>
<dbReference type="CDD" id="cd00038">
    <property type="entry name" value="CAP_ED"/>
    <property type="match status" value="1"/>
</dbReference>
<dbReference type="SMART" id="SM00100">
    <property type="entry name" value="cNMP"/>
    <property type="match status" value="1"/>
</dbReference>
<dbReference type="Pfam" id="PF13545">
    <property type="entry name" value="HTH_Crp_2"/>
    <property type="match status" value="1"/>
</dbReference>
<dbReference type="SUPFAM" id="SSF51206">
    <property type="entry name" value="cAMP-binding domain-like"/>
    <property type="match status" value="1"/>
</dbReference>
<evidence type="ECO:0000259" key="5">
    <source>
        <dbReference type="PROSITE" id="PS51063"/>
    </source>
</evidence>
<dbReference type="PROSITE" id="PS50042">
    <property type="entry name" value="CNMP_BINDING_3"/>
    <property type="match status" value="1"/>
</dbReference>
<keyword evidence="3" id="KW-0804">Transcription</keyword>
<dbReference type="Gene3D" id="1.10.10.10">
    <property type="entry name" value="Winged helix-like DNA-binding domain superfamily/Winged helix DNA-binding domain"/>
    <property type="match status" value="1"/>
</dbReference>
<dbReference type="PROSITE" id="PS51063">
    <property type="entry name" value="HTH_CRP_2"/>
    <property type="match status" value="1"/>
</dbReference>
<dbReference type="EMBL" id="JANFNH010000014">
    <property type="protein sequence ID" value="MCQ4043328.1"/>
    <property type="molecule type" value="Genomic_DNA"/>
</dbReference>
<dbReference type="InterPro" id="IPR012318">
    <property type="entry name" value="HTH_CRP"/>
</dbReference>
<evidence type="ECO:0000256" key="3">
    <source>
        <dbReference type="ARBA" id="ARBA00023163"/>
    </source>
</evidence>
<dbReference type="InterPro" id="IPR036388">
    <property type="entry name" value="WH-like_DNA-bd_sf"/>
</dbReference>
<dbReference type="SMART" id="SM00419">
    <property type="entry name" value="HTH_CRP"/>
    <property type="match status" value="1"/>
</dbReference>
<gene>
    <name evidence="6" type="ORF">NON19_15170</name>
</gene>
<evidence type="ECO:0000313" key="7">
    <source>
        <dbReference type="Proteomes" id="UP001206206"/>
    </source>
</evidence>
<evidence type="ECO:0000256" key="1">
    <source>
        <dbReference type="ARBA" id="ARBA00023015"/>
    </source>
</evidence>
<dbReference type="Gene3D" id="2.60.120.10">
    <property type="entry name" value="Jelly Rolls"/>
    <property type="match status" value="1"/>
</dbReference>
<dbReference type="PANTHER" id="PTHR24567">
    <property type="entry name" value="CRP FAMILY TRANSCRIPTIONAL REGULATORY PROTEIN"/>
    <property type="match status" value="1"/>
</dbReference>